<protein>
    <submittedName>
        <fullName evidence="1">Uncharacterized protein</fullName>
    </submittedName>
</protein>
<reference evidence="1" key="3">
    <citation type="journal article" date="2017" name="Nature">
        <title>Genome sequence of the progenitor of the wheat D genome Aegilops tauschii.</title>
        <authorList>
            <person name="Luo M.C."/>
            <person name="Gu Y.Q."/>
            <person name="Puiu D."/>
            <person name="Wang H."/>
            <person name="Twardziok S.O."/>
            <person name="Deal K.R."/>
            <person name="Huo N."/>
            <person name="Zhu T."/>
            <person name="Wang L."/>
            <person name="Wang Y."/>
            <person name="McGuire P.E."/>
            <person name="Liu S."/>
            <person name="Long H."/>
            <person name="Ramasamy R.K."/>
            <person name="Rodriguez J.C."/>
            <person name="Van S.L."/>
            <person name="Yuan L."/>
            <person name="Wang Z."/>
            <person name="Xia Z."/>
            <person name="Xiao L."/>
            <person name="Anderson O.D."/>
            <person name="Ouyang S."/>
            <person name="Liang Y."/>
            <person name="Zimin A.V."/>
            <person name="Pertea G."/>
            <person name="Qi P."/>
            <person name="Bennetzen J.L."/>
            <person name="Dai X."/>
            <person name="Dawson M.W."/>
            <person name="Muller H.G."/>
            <person name="Kugler K."/>
            <person name="Rivarola-Duarte L."/>
            <person name="Spannagl M."/>
            <person name="Mayer K.F.X."/>
            <person name="Lu F.H."/>
            <person name="Bevan M.W."/>
            <person name="Leroy P."/>
            <person name="Li P."/>
            <person name="You F.M."/>
            <person name="Sun Q."/>
            <person name="Liu Z."/>
            <person name="Lyons E."/>
            <person name="Wicker T."/>
            <person name="Salzberg S.L."/>
            <person name="Devos K.M."/>
            <person name="Dvorak J."/>
        </authorList>
    </citation>
    <scope>NUCLEOTIDE SEQUENCE [LARGE SCALE GENOMIC DNA]</scope>
    <source>
        <strain evidence="1">cv. AL8/78</strain>
    </source>
</reference>
<organism evidence="1 2">
    <name type="scientific">Aegilops tauschii subsp. strangulata</name>
    <name type="common">Goatgrass</name>
    <dbReference type="NCBI Taxonomy" id="200361"/>
    <lineage>
        <taxon>Eukaryota</taxon>
        <taxon>Viridiplantae</taxon>
        <taxon>Streptophyta</taxon>
        <taxon>Embryophyta</taxon>
        <taxon>Tracheophyta</taxon>
        <taxon>Spermatophyta</taxon>
        <taxon>Magnoliopsida</taxon>
        <taxon>Liliopsida</taxon>
        <taxon>Poales</taxon>
        <taxon>Poaceae</taxon>
        <taxon>BOP clade</taxon>
        <taxon>Pooideae</taxon>
        <taxon>Triticodae</taxon>
        <taxon>Triticeae</taxon>
        <taxon>Triticinae</taxon>
        <taxon>Aegilops</taxon>
    </lineage>
</organism>
<dbReference type="EnsemblPlants" id="AET5Gv20824000.1">
    <property type="protein sequence ID" value="AET5Gv20824000.1"/>
    <property type="gene ID" value="AET5Gv20824000"/>
</dbReference>
<evidence type="ECO:0000313" key="1">
    <source>
        <dbReference type="EnsemblPlants" id="AET5Gv20824000.1"/>
    </source>
</evidence>
<dbReference type="AlphaFoldDB" id="A0A453LKW7"/>
<dbReference type="Gramene" id="AET5Gv20824000.1">
    <property type="protein sequence ID" value="AET5Gv20824000.1"/>
    <property type="gene ID" value="AET5Gv20824000"/>
</dbReference>
<reference evidence="1" key="5">
    <citation type="journal article" date="2021" name="G3 (Bethesda)">
        <title>Aegilops tauschii genome assembly Aet v5.0 features greater sequence contiguity and improved annotation.</title>
        <authorList>
            <person name="Wang L."/>
            <person name="Zhu T."/>
            <person name="Rodriguez J.C."/>
            <person name="Deal K.R."/>
            <person name="Dubcovsky J."/>
            <person name="McGuire P.E."/>
            <person name="Lux T."/>
            <person name="Spannagl M."/>
            <person name="Mayer K.F.X."/>
            <person name="Baldrich P."/>
            <person name="Meyers B.C."/>
            <person name="Huo N."/>
            <person name="Gu Y.Q."/>
            <person name="Zhou H."/>
            <person name="Devos K.M."/>
            <person name="Bennetzen J.L."/>
            <person name="Unver T."/>
            <person name="Budak H."/>
            <person name="Gulick P.J."/>
            <person name="Galiba G."/>
            <person name="Kalapos B."/>
            <person name="Nelson D.R."/>
            <person name="Li P."/>
            <person name="You F.M."/>
            <person name="Luo M.C."/>
            <person name="Dvorak J."/>
        </authorList>
    </citation>
    <scope>NUCLEOTIDE SEQUENCE [LARGE SCALE GENOMIC DNA]</scope>
    <source>
        <strain evidence="1">cv. AL8/78</strain>
    </source>
</reference>
<reference evidence="2" key="1">
    <citation type="journal article" date="2014" name="Science">
        <title>Ancient hybridizations among the ancestral genomes of bread wheat.</title>
        <authorList>
            <consortium name="International Wheat Genome Sequencing Consortium,"/>
            <person name="Marcussen T."/>
            <person name="Sandve S.R."/>
            <person name="Heier L."/>
            <person name="Spannagl M."/>
            <person name="Pfeifer M."/>
            <person name="Jakobsen K.S."/>
            <person name="Wulff B.B."/>
            <person name="Steuernagel B."/>
            <person name="Mayer K.F."/>
            <person name="Olsen O.A."/>
        </authorList>
    </citation>
    <scope>NUCLEOTIDE SEQUENCE [LARGE SCALE GENOMIC DNA]</scope>
    <source>
        <strain evidence="2">cv. AL8/78</strain>
    </source>
</reference>
<reference evidence="2" key="2">
    <citation type="journal article" date="2017" name="Nat. Plants">
        <title>The Aegilops tauschii genome reveals multiple impacts of transposons.</title>
        <authorList>
            <person name="Zhao G."/>
            <person name="Zou C."/>
            <person name="Li K."/>
            <person name="Wang K."/>
            <person name="Li T."/>
            <person name="Gao L."/>
            <person name="Zhang X."/>
            <person name="Wang H."/>
            <person name="Yang Z."/>
            <person name="Liu X."/>
            <person name="Jiang W."/>
            <person name="Mao L."/>
            <person name="Kong X."/>
            <person name="Jiao Y."/>
            <person name="Jia J."/>
        </authorList>
    </citation>
    <scope>NUCLEOTIDE SEQUENCE [LARGE SCALE GENOMIC DNA]</scope>
    <source>
        <strain evidence="2">cv. AL8/78</strain>
    </source>
</reference>
<name>A0A453LKW7_AEGTS</name>
<proteinExistence type="predicted"/>
<evidence type="ECO:0000313" key="2">
    <source>
        <dbReference type="Proteomes" id="UP000015105"/>
    </source>
</evidence>
<accession>A0A453LKW7</accession>
<sequence length="38" mass="4440">MFIAMYQMFFWAITENKNTRCSCTSILICAMVEVIKVC</sequence>
<keyword evidence="2" id="KW-1185">Reference proteome</keyword>
<reference evidence="1" key="4">
    <citation type="submission" date="2019-03" db="UniProtKB">
        <authorList>
            <consortium name="EnsemblPlants"/>
        </authorList>
    </citation>
    <scope>IDENTIFICATION</scope>
</reference>
<dbReference type="Proteomes" id="UP000015105">
    <property type="component" value="Chromosome 5D"/>
</dbReference>